<evidence type="ECO:0000313" key="2">
    <source>
        <dbReference type="Proteomes" id="UP000586976"/>
    </source>
</evidence>
<organism evidence="1 2">
    <name type="scientific">Streptomyces himalayensis subsp. aureolus</name>
    <dbReference type="NCBI Taxonomy" id="2758039"/>
    <lineage>
        <taxon>Bacteria</taxon>
        <taxon>Bacillati</taxon>
        <taxon>Actinomycetota</taxon>
        <taxon>Actinomycetes</taxon>
        <taxon>Kitasatosporales</taxon>
        <taxon>Streptomycetaceae</taxon>
        <taxon>Streptomyces</taxon>
        <taxon>Streptomyces himalayensis</taxon>
    </lineage>
</organism>
<dbReference type="EMBL" id="JACEQY010000050">
    <property type="protein sequence ID" value="MBA4865995.1"/>
    <property type="molecule type" value="Genomic_DNA"/>
</dbReference>
<comment type="caution">
    <text evidence="1">The sequence shown here is derived from an EMBL/GenBank/DDBJ whole genome shotgun (WGS) entry which is preliminary data.</text>
</comment>
<dbReference type="Proteomes" id="UP000586976">
    <property type="component" value="Unassembled WGS sequence"/>
</dbReference>
<proteinExistence type="predicted"/>
<keyword evidence="2" id="KW-1185">Reference proteome</keyword>
<protein>
    <submittedName>
        <fullName evidence="1">Uncharacterized protein</fullName>
    </submittedName>
</protein>
<dbReference type="AlphaFoldDB" id="A0A7W2HJC2"/>
<dbReference type="RefSeq" id="WP_181867432.1">
    <property type="nucleotide sequence ID" value="NZ_JACEQY010000050.1"/>
</dbReference>
<name>A0A7W2HJC2_9ACTN</name>
<reference evidence="1 2" key="1">
    <citation type="submission" date="2020-07" db="EMBL/GenBank/DDBJ databases">
        <title>Streptomyces isolated from Indian soil.</title>
        <authorList>
            <person name="Mandal S."/>
            <person name="Maiti P.K."/>
        </authorList>
    </citation>
    <scope>NUCLEOTIDE SEQUENCE [LARGE SCALE GENOMIC DNA]</scope>
    <source>
        <strain evidence="1 2">PSKA54</strain>
    </source>
</reference>
<sequence>MLETQHRRSKTPGNVIEALQDIDRPYIERPDIRPPHPCAWVELRKGAQQLPLLLEGDRVLEPRQR</sequence>
<evidence type="ECO:0000313" key="1">
    <source>
        <dbReference type="EMBL" id="MBA4865995.1"/>
    </source>
</evidence>
<gene>
    <name evidence="1" type="ORF">H1V43_32575</name>
</gene>
<accession>A0A7W2HJC2</accession>